<dbReference type="SUPFAM" id="SSF48403">
    <property type="entry name" value="Ankyrin repeat"/>
    <property type="match status" value="2"/>
</dbReference>
<keyword evidence="2" id="KW-0472">Membrane</keyword>
<evidence type="ECO:0000256" key="3">
    <source>
        <dbReference type="PROSITE-ProRule" id="PRU00023"/>
    </source>
</evidence>
<organism evidence="6">
    <name type="scientific">Chaetoceros debilis</name>
    <dbReference type="NCBI Taxonomy" id="122233"/>
    <lineage>
        <taxon>Eukaryota</taxon>
        <taxon>Sar</taxon>
        <taxon>Stramenopiles</taxon>
        <taxon>Ochrophyta</taxon>
        <taxon>Bacillariophyta</taxon>
        <taxon>Coscinodiscophyceae</taxon>
        <taxon>Chaetocerotophycidae</taxon>
        <taxon>Chaetocerotales</taxon>
        <taxon>Chaetocerotaceae</taxon>
        <taxon>Chaetoceros</taxon>
    </lineage>
</organism>
<feature type="compositionally biased region" description="Acidic residues" evidence="4">
    <location>
        <begin position="614"/>
        <end position="629"/>
    </location>
</feature>
<feature type="compositionally biased region" description="Acidic residues" evidence="4">
    <location>
        <begin position="91"/>
        <end position="102"/>
    </location>
</feature>
<feature type="compositionally biased region" description="Basic and acidic residues" evidence="4">
    <location>
        <begin position="292"/>
        <end position="301"/>
    </location>
</feature>
<feature type="repeat" description="ANK" evidence="3">
    <location>
        <begin position="963"/>
        <end position="990"/>
    </location>
</feature>
<dbReference type="EMBL" id="HBIO01022258">
    <property type="protein sequence ID" value="CAE0472278.1"/>
    <property type="molecule type" value="Transcribed_RNA"/>
</dbReference>
<feature type="region of interest" description="Disordered" evidence="4">
    <location>
        <begin position="561"/>
        <end position="657"/>
    </location>
</feature>
<evidence type="ECO:0000313" key="6">
    <source>
        <dbReference type="EMBL" id="CAE0472278.1"/>
    </source>
</evidence>
<feature type="compositionally biased region" description="Polar residues" evidence="4">
    <location>
        <begin position="631"/>
        <end position="648"/>
    </location>
</feature>
<dbReference type="Pfam" id="PF16016">
    <property type="entry name" value="VASt"/>
    <property type="match status" value="1"/>
</dbReference>
<feature type="compositionally biased region" description="Polar residues" evidence="4">
    <location>
        <begin position="447"/>
        <end position="460"/>
    </location>
</feature>
<proteinExistence type="predicted"/>
<comment type="subcellular location">
    <subcellularLocation>
        <location evidence="1">Membrane</location>
    </subcellularLocation>
</comment>
<dbReference type="InterPro" id="IPR031968">
    <property type="entry name" value="VASt"/>
</dbReference>
<evidence type="ECO:0000256" key="2">
    <source>
        <dbReference type="ARBA" id="ARBA00023136"/>
    </source>
</evidence>
<dbReference type="PROSITE" id="PS50297">
    <property type="entry name" value="ANK_REP_REGION"/>
    <property type="match status" value="1"/>
</dbReference>
<feature type="domain" description="VASt" evidence="5">
    <location>
        <begin position="1260"/>
        <end position="1443"/>
    </location>
</feature>
<dbReference type="Pfam" id="PF00023">
    <property type="entry name" value="Ank"/>
    <property type="match status" value="1"/>
</dbReference>
<feature type="compositionally biased region" description="Polar residues" evidence="4">
    <location>
        <begin position="430"/>
        <end position="440"/>
    </location>
</feature>
<feature type="compositionally biased region" description="Polar residues" evidence="4">
    <location>
        <begin position="1"/>
        <end position="16"/>
    </location>
</feature>
<dbReference type="InterPro" id="IPR036770">
    <property type="entry name" value="Ankyrin_rpt-contain_sf"/>
</dbReference>
<dbReference type="PANTHER" id="PTHR24121">
    <property type="entry name" value="NO MECHANORECEPTOR POTENTIAL C, ISOFORM D-RELATED"/>
    <property type="match status" value="1"/>
</dbReference>
<feature type="compositionally biased region" description="Basic and acidic residues" evidence="4">
    <location>
        <begin position="189"/>
        <end position="199"/>
    </location>
</feature>
<keyword evidence="3" id="KW-0040">ANK repeat</keyword>
<dbReference type="SMART" id="SM00248">
    <property type="entry name" value="ANK"/>
    <property type="match status" value="5"/>
</dbReference>
<feature type="compositionally biased region" description="Basic and acidic residues" evidence="4">
    <location>
        <begin position="62"/>
        <end position="80"/>
    </location>
</feature>
<dbReference type="Gene3D" id="1.25.40.20">
    <property type="entry name" value="Ankyrin repeat-containing domain"/>
    <property type="match status" value="1"/>
</dbReference>
<protein>
    <recommendedName>
        <fullName evidence="5">VASt domain-containing protein</fullName>
    </recommendedName>
</protein>
<feature type="region of interest" description="Disordered" evidence="4">
    <location>
        <begin position="429"/>
        <end position="467"/>
    </location>
</feature>
<name>A0A7S3VDI8_9STRA</name>
<dbReference type="PROSITE" id="PS50088">
    <property type="entry name" value="ANK_REPEAT"/>
    <property type="match status" value="1"/>
</dbReference>
<evidence type="ECO:0000256" key="4">
    <source>
        <dbReference type="SAM" id="MobiDB-lite"/>
    </source>
</evidence>
<feature type="compositionally biased region" description="Low complexity" evidence="4">
    <location>
        <begin position="167"/>
        <end position="183"/>
    </location>
</feature>
<dbReference type="InterPro" id="IPR002110">
    <property type="entry name" value="Ankyrin_rpt"/>
</dbReference>
<feature type="region of interest" description="Disordered" evidence="4">
    <location>
        <begin position="1"/>
        <end position="24"/>
    </location>
</feature>
<accession>A0A7S3VDI8</accession>
<feature type="compositionally biased region" description="Basic and acidic residues" evidence="4">
    <location>
        <begin position="569"/>
        <end position="587"/>
    </location>
</feature>
<feature type="compositionally biased region" description="Basic and acidic residues" evidence="4">
    <location>
        <begin position="269"/>
        <end position="280"/>
    </location>
</feature>
<dbReference type="PANTHER" id="PTHR24121:SF21">
    <property type="entry name" value="ANKYRIN REPEAT FAMILY PROTEIN"/>
    <property type="match status" value="1"/>
</dbReference>
<feature type="region of interest" description="Disordered" evidence="4">
    <location>
        <begin position="370"/>
        <end position="417"/>
    </location>
</feature>
<feature type="region of interest" description="Disordered" evidence="4">
    <location>
        <begin position="163"/>
        <end position="306"/>
    </location>
</feature>
<feature type="region of interest" description="Disordered" evidence="4">
    <location>
        <begin position="123"/>
        <end position="150"/>
    </location>
</feature>
<feature type="region of interest" description="Disordered" evidence="4">
    <location>
        <begin position="58"/>
        <end position="104"/>
    </location>
</feature>
<feature type="compositionally biased region" description="Polar residues" evidence="4">
    <location>
        <begin position="226"/>
        <end position="236"/>
    </location>
</feature>
<gene>
    <name evidence="6" type="ORF">CDEB00056_LOCUS17131</name>
</gene>
<sequence>MSLSSNPDDGSLSTLESLGGYDRYSNGVDIRRYKMAKVHSRPVQTKTDIEIELGSAQLLQKSNDDRQERSGIRSDRESRDLNSNGIGTINEDSEENPDDEPAPEVIASNLEVDETLFDSKHDFAMTRAPSKISDTNKEAPPPKNISPMLPLSRKVTMIAAVPNLGESVNTKNSNASVASSKSNQTRRSNQIEEKEDDSKPLVVPFIPSRSDLSEASVEANEKSDASSKNTEISVTTKPPRPKPLNNSTRVRSTNSRNSKCSTPSRHSKKREEKKSSKEILHIPTTSDGSLNKGEHSSKESIDSQELYAMRKTRSALSARSEKTTVGLSEGQDLGVVWVRSFNSKAGSVYFGKNRSPSLLLTKSSTIKEGEEFKGQAENDSLISGDTQERYAKKRSPSFASKSHHVEPVENKSIQSGDTQEIYAKCRSRSFMESGSPSTLSRKLAASVDNSSHLSGDTQEQYAKKRSPSLIERKSSKIIDRQELVAPMENMSLLSADSQEVYALGTMNRHQPPMPANIQVRFSNIPITADGSVEVGLLSQLMSDQSPLKSNSIVSPALFDKAAASQSTSDQERPDSVHTERSEQKDRPNTAFTEGTEESGHESESESESGSGSESESESETDEEVQEEFEISSINGRPQSANTFTSDVSGSFDDDEMLNKLGTIGEDTELGPANLEEAQKIRAREEREKLNPKKKKKKVFKLATGLGRNSKVAKKTVKTESLMKNAKKVKTVKTLKKKITNMKPMKRTAIRSSNKKKAKKKAKTQLRTICFNGQFDQDDIVPRKGDPGAKVMRVCKLTSHGYVAAEFTSIDPNNTPLHIACLTHYPSRFILDHLLKSDVDMAVATENSSGELPIHYAVMDKKGVDPLVFEALIERFPESVEHTNIDDSLPIHVACQVGAPSLYTVKKLLEINPEFVMVQNDLQVELDDGTPEEEDNGGIFSNIGAMLCTDWFQKDATHLVRFETGWTPLHLAVVNGAPPEVIETIIEANVDCMNVMTNKNRTPLECANGVIINAVLHDVPMYKVQNTFNAIEVMQSYDKESRLKKELALKASIVNSSLENTDSYGDWWMNMALKMPEREKIEHLMKEKPTTEPDEDDAEDEEDWEFEKGMTDLHRAVLKKVEPEEVQELLERSPECMDIVSTADRTPFECAKEIIIRGLLKGTSIKNLTNTFVTLEAMQAYRESQGEVPLEDFNATAALSKADVKHFESDERKTFGSTADTYEYIKDFVEMNLHGQSLLGPLVKADNDSAVQPYEYYPPENLRHVNLRLNIPVGYRRMRRTFLSTRSEFLKFAVYSERLGYENVEVLPWNKCGRSIGKEKLGKNEKWSNFVGATKTLQYIFPGSDEIGDSHVAYETMELIEYNDFCFAVKSILKTPDLPFGSEYETHIQTIIIDKGINNCRMICSSEVVVTGMELDDDWQVRNAMRHRAAEFSFALGDAICKHAGNGEKRVDED</sequence>
<evidence type="ECO:0000256" key="1">
    <source>
        <dbReference type="ARBA" id="ARBA00004370"/>
    </source>
</evidence>
<dbReference type="GO" id="GO:0016020">
    <property type="term" value="C:membrane"/>
    <property type="evidence" value="ECO:0007669"/>
    <property type="project" value="UniProtKB-SubCell"/>
</dbReference>
<reference evidence="6" key="1">
    <citation type="submission" date="2021-01" db="EMBL/GenBank/DDBJ databases">
        <authorList>
            <person name="Corre E."/>
            <person name="Pelletier E."/>
            <person name="Niang G."/>
            <person name="Scheremetjew M."/>
            <person name="Finn R."/>
            <person name="Kale V."/>
            <person name="Holt S."/>
            <person name="Cochrane G."/>
            <person name="Meng A."/>
            <person name="Brown T."/>
            <person name="Cohen L."/>
        </authorList>
    </citation>
    <scope>NUCLEOTIDE SEQUENCE</scope>
    <source>
        <strain evidence="6">MM31A-1</strain>
    </source>
</reference>
<dbReference type="PROSITE" id="PS51778">
    <property type="entry name" value="VAST"/>
    <property type="match status" value="1"/>
</dbReference>
<evidence type="ECO:0000259" key="5">
    <source>
        <dbReference type="PROSITE" id="PS51778"/>
    </source>
</evidence>
<feature type="compositionally biased region" description="Low complexity" evidence="4">
    <location>
        <begin position="245"/>
        <end position="258"/>
    </location>
</feature>